<dbReference type="SUPFAM" id="SSF50960">
    <property type="entry name" value="TolB, C-terminal domain"/>
    <property type="match status" value="1"/>
</dbReference>
<gene>
    <name evidence="6" type="ORF">VaNZ11_001290</name>
</gene>
<evidence type="ECO:0000313" key="7">
    <source>
        <dbReference type="Proteomes" id="UP001165090"/>
    </source>
</evidence>
<dbReference type="InterPro" id="IPR018846">
    <property type="entry name" value="Beta-prop_RSE1/DDB1/CPSF1_1st"/>
</dbReference>
<evidence type="ECO:0000259" key="3">
    <source>
        <dbReference type="Pfam" id="PF03178"/>
    </source>
</evidence>
<sequence>MEVDVPGPGAAATGCYNYVVTAHKPTAVTHAVVASFTGPTDVNLITACSTRLEIRTLGPQGLSAVLDVPIYGNISALQAFRPRDLAVDLLFILTEKHKFAVLQYDSVKGQLLTRANGDVADRIGRPAENGQLGVVDPACRLIGLHLYDGMLKVIPMDERSGQLSEAFSLRLEELSVLDMAWLHPQQSGAGAAGGAGPSGSGGPTGRPLLCVLHQDPKGARHVKTYEVQLTAKELQEGSWHQQHVDSGAALLIPVPSPLGGVVVVGENVVSYLGGPGSQAQVSAPLRQTIVTAWCQVDPDGSRFLLGDRQGGLQLLVLAHDGGSRVSGLRIEPLGHTCTPSCLAYLDSGLTYVGSRSGDSQLVRISAQPVNQPAPMEDDEEPGSGVASLVPEPPIYVELVDSFPNLAPIVDFVVMDLERQGQGQLVTCSGIDGDGSLRVIRNGIGINRQAAVELPGIKGVWSLRSHYSDEYDKYLLLTFVGETRLLALNSEEELDEAELPGFDSAAQTLWCGNLATDHLLQVTSSSVRLVDTTTLQLVSEWRPASGFAIHVAAGSPTQVVVATGGGHLVYLEVVRRPEGVVEVVEISNVVLDSEVACVDVSPLVLLQQPAGDVAIDDSTTNGGSVDAERSCLVAVGRWDQTLQLLSVPALTPLSTTPLGGEVIPRSVLCTALEGVPYCMVGLGDGALHTWRLDPASGGLSDKKRLVLGTKPIMLRTFRTTAAAGDDSGGNGGNGGGSRGGSASAGGVSVFAASDRPTVVYSSNKKLLYSNLNENDVAFLASFHSAAFPRSLAVASEGALTIGTADDIQKLHVRAVPLGENPRRIVHHEAGKMLGVLTMRLESDGNERSYLRLLDDTTFDVVASYTLAPNEMPCSVAAWSGSIGGISGENSPTNACFLVGTAFVVPEEPEPTRGRILVLEHLPGAATEQSTLRLVTEKEVKGAVYNVIPFVRDKILVSVNSKVTVYRWMIRESGGGGTAAGAAALTDVGGGFGGGGDQVELASECSYSGNILALYLATRGNLVVVGDLMRSVSLLSYNVEQGALEHRAADYNSAWTTAVEALDDDTYISADNYLNLAVLRRNADSATDEERARLQVEGEFHTGTFINRLRHGSLVMRPPDSEFASLPVPLIFGGTDGRLGVVARLPPALYDMLSKMQSALRTVVRGVGGLSHEAWCAFSNQRRTADPRGFVDGDLIETFLDLGPEDAARVASLMGGSEHSVEELTRRVEDLARALH</sequence>
<organism evidence="6 7">
    <name type="scientific">Volvox africanus</name>
    <dbReference type="NCBI Taxonomy" id="51714"/>
    <lineage>
        <taxon>Eukaryota</taxon>
        <taxon>Viridiplantae</taxon>
        <taxon>Chlorophyta</taxon>
        <taxon>core chlorophytes</taxon>
        <taxon>Chlorophyceae</taxon>
        <taxon>CS clade</taxon>
        <taxon>Chlamydomonadales</taxon>
        <taxon>Volvocaceae</taxon>
        <taxon>Volvox</taxon>
    </lineage>
</organism>
<evidence type="ECO:0000256" key="1">
    <source>
        <dbReference type="ARBA" id="ARBA00004123"/>
    </source>
</evidence>
<dbReference type="InterPro" id="IPR058543">
    <property type="entry name" value="Beta-prop_RSE1/DDB1/CPSF1_2nd"/>
</dbReference>
<feature type="domain" description="RSE1/DDB1/CPSF1 first beta-propeller" evidence="4">
    <location>
        <begin position="27"/>
        <end position="373"/>
    </location>
</feature>
<comment type="caution">
    <text evidence="6">The sequence shown here is derived from an EMBL/GenBank/DDBJ whole genome shotgun (WGS) entry which is preliminary data.</text>
</comment>
<proteinExistence type="predicted"/>
<dbReference type="PANTHER" id="PTHR10644">
    <property type="entry name" value="DNA REPAIR/RNA PROCESSING CPSF FAMILY"/>
    <property type="match status" value="1"/>
</dbReference>
<keyword evidence="7" id="KW-1185">Reference proteome</keyword>
<evidence type="ECO:0000313" key="6">
    <source>
        <dbReference type="EMBL" id="GLI59407.1"/>
    </source>
</evidence>
<evidence type="ECO:0000256" key="2">
    <source>
        <dbReference type="ARBA" id="ARBA00023242"/>
    </source>
</evidence>
<dbReference type="InterPro" id="IPR004871">
    <property type="entry name" value="RSE1/DDB1/CPSF1_C"/>
</dbReference>
<dbReference type="Gene3D" id="2.130.10.10">
    <property type="entry name" value="YVTN repeat-like/Quinoprotein amine dehydrogenase"/>
    <property type="match status" value="3"/>
</dbReference>
<accession>A0ABQ5RQW5</accession>
<feature type="domain" description="RSE1/DDB1/CPSF1 second beta-propeller" evidence="5">
    <location>
        <begin position="448"/>
        <end position="802"/>
    </location>
</feature>
<name>A0ABQ5RQW5_9CHLO</name>
<comment type="subcellular location">
    <subcellularLocation>
        <location evidence="1">Nucleus</location>
    </subcellularLocation>
</comment>
<evidence type="ECO:0008006" key="8">
    <source>
        <dbReference type="Google" id="ProtNLM"/>
    </source>
</evidence>
<dbReference type="Pfam" id="PF10433">
    <property type="entry name" value="Beta-prop_RSE1_1st"/>
    <property type="match status" value="1"/>
</dbReference>
<dbReference type="InterPro" id="IPR015943">
    <property type="entry name" value="WD40/YVTN_repeat-like_dom_sf"/>
</dbReference>
<evidence type="ECO:0000259" key="5">
    <source>
        <dbReference type="Pfam" id="PF23726"/>
    </source>
</evidence>
<dbReference type="InterPro" id="IPR050358">
    <property type="entry name" value="RSE1/DDB1/CFT1"/>
</dbReference>
<dbReference type="Pfam" id="PF23726">
    <property type="entry name" value="Beta-prop_RSE1_2nd"/>
    <property type="match status" value="1"/>
</dbReference>
<reference evidence="6 7" key="1">
    <citation type="journal article" date="2023" name="IScience">
        <title>Expanded male sex-determining region conserved during the evolution of homothallism in the green alga Volvox.</title>
        <authorList>
            <person name="Yamamoto K."/>
            <person name="Matsuzaki R."/>
            <person name="Mahakham W."/>
            <person name="Heman W."/>
            <person name="Sekimoto H."/>
            <person name="Kawachi M."/>
            <person name="Minakuchi Y."/>
            <person name="Toyoda A."/>
            <person name="Nozaki H."/>
        </authorList>
    </citation>
    <scope>NUCLEOTIDE SEQUENCE [LARGE SCALE GENOMIC DNA]</scope>
    <source>
        <strain evidence="6 7">NIES-4468</strain>
    </source>
</reference>
<dbReference type="Pfam" id="PF03178">
    <property type="entry name" value="CPSF_A"/>
    <property type="match status" value="2"/>
</dbReference>
<protein>
    <recommendedName>
        <fullName evidence="8">DNA damage-binding protein 1</fullName>
    </recommendedName>
</protein>
<keyword evidence="2" id="KW-0539">Nucleus</keyword>
<dbReference type="Proteomes" id="UP001165090">
    <property type="component" value="Unassembled WGS sequence"/>
</dbReference>
<feature type="domain" description="RSE1/DDB1/CPSF1 C-terminal" evidence="3">
    <location>
        <begin position="846"/>
        <end position="966"/>
    </location>
</feature>
<dbReference type="Gene3D" id="1.10.150.910">
    <property type="match status" value="1"/>
</dbReference>
<evidence type="ECO:0000259" key="4">
    <source>
        <dbReference type="Pfam" id="PF10433"/>
    </source>
</evidence>
<feature type="domain" description="RSE1/DDB1/CPSF1 C-terminal" evidence="3">
    <location>
        <begin position="996"/>
        <end position="1199"/>
    </location>
</feature>
<dbReference type="EMBL" id="BSDZ01000004">
    <property type="protein sequence ID" value="GLI59407.1"/>
    <property type="molecule type" value="Genomic_DNA"/>
</dbReference>